<dbReference type="CDD" id="cd02509">
    <property type="entry name" value="GDP-M1P_Guanylyltransferase"/>
    <property type="match status" value="1"/>
</dbReference>
<dbReference type="GO" id="GO:0009298">
    <property type="term" value="P:GDP-mannose biosynthetic process"/>
    <property type="evidence" value="ECO:0007669"/>
    <property type="project" value="TreeGrafter"/>
</dbReference>
<dbReference type="GO" id="GO:0000271">
    <property type="term" value="P:polysaccharide biosynthetic process"/>
    <property type="evidence" value="ECO:0007669"/>
    <property type="project" value="InterPro"/>
</dbReference>
<keyword evidence="5" id="KW-0547">Nucleotide-binding</keyword>
<dbReference type="PANTHER" id="PTHR46390:SF1">
    <property type="entry name" value="MANNOSE-1-PHOSPHATE GUANYLYLTRANSFERASE"/>
    <property type="match status" value="1"/>
</dbReference>
<dbReference type="eggNOG" id="COG0836">
    <property type="taxonomic scope" value="Bacteria"/>
</dbReference>
<reference evidence="13 14" key="1">
    <citation type="journal article" date="2011" name="J. Bacteriol.">
        <title>Complete genome sequence of Burkholderia rhizoxinica, an endosymbiont of Rhizopus microsporus.</title>
        <authorList>
            <person name="Lackner G."/>
            <person name="Moebius N."/>
            <person name="Partida-Martinez L."/>
            <person name="Hertweck C."/>
        </authorList>
    </citation>
    <scope>NUCLEOTIDE SEQUENCE [LARGE SCALE GENOMIC DNA]</scope>
    <source>
        <strain evidence="14">DSM 19002 / CIP 109453 / HKI 454</strain>
    </source>
</reference>
<dbReference type="KEGG" id="brh:RBRH_03895"/>
<feature type="domain" description="MannoseP isomerase/GMP-like beta-helix" evidence="12">
    <location>
        <begin position="326"/>
        <end position="379"/>
    </location>
</feature>
<dbReference type="Gene3D" id="3.90.550.10">
    <property type="entry name" value="Spore Coat Polysaccharide Biosynthesis Protein SpsA, Chain A"/>
    <property type="match status" value="1"/>
</dbReference>
<dbReference type="InterPro" id="IPR029044">
    <property type="entry name" value="Nucleotide-diphossugar_trans"/>
</dbReference>
<dbReference type="Proteomes" id="UP000007437">
    <property type="component" value="Chromosome"/>
</dbReference>
<dbReference type="OrthoDB" id="9806359at2"/>
<dbReference type="Gene3D" id="2.60.120.10">
    <property type="entry name" value="Jelly Rolls"/>
    <property type="match status" value="1"/>
</dbReference>
<dbReference type="NCBIfam" id="TIGR01479">
    <property type="entry name" value="GMP_PMI"/>
    <property type="match status" value="1"/>
</dbReference>
<dbReference type="HOGENOM" id="CLU_035527_1_0_4"/>
<accession>E5ARY6</accession>
<evidence type="ECO:0000256" key="1">
    <source>
        <dbReference type="ARBA" id="ARBA00006115"/>
    </source>
</evidence>
<dbReference type="STRING" id="882378.RBRH_03895"/>
<protein>
    <recommendedName>
        <fullName evidence="2">mannose-1-phosphate guanylyltransferase</fullName>
        <ecNumber evidence="2">2.7.7.13</ecNumber>
    </recommendedName>
</protein>
<evidence type="ECO:0000256" key="3">
    <source>
        <dbReference type="ARBA" id="ARBA00022679"/>
    </source>
</evidence>
<dbReference type="InterPro" id="IPR049577">
    <property type="entry name" value="GMPP_N"/>
</dbReference>
<comment type="catalytic activity">
    <reaction evidence="7">
        <text>alpha-D-mannose 1-phosphate + GTP + H(+) = GDP-alpha-D-mannose + diphosphate</text>
        <dbReference type="Rhea" id="RHEA:15229"/>
        <dbReference type="ChEBI" id="CHEBI:15378"/>
        <dbReference type="ChEBI" id="CHEBI:33019"/>
        <dbReference type="ChEBI" id="CHEBI:37565"/>
        <dbReference type="ChEBI" id="CHEBI:57527"/>
        <dbReference type="ChEBI" id="CHEBI:58409"/>
        <dbReference type="EC" id="2.7.7.13"/>
    </reaction>
</comment>
<dbReference type="EC" id="2.7.7.13" evidence="2"/>
<evidence type="ECO:0000256" key="9">
    <source>
        <dbReference type="SAM" id="MobiDB-lite"/>
    </source>
</evidence>
<evidence type="ECO:0000256" key="8">
    <source>
        <dbReference type="RuleBase" id="RU004190"/>
    </source>
</evidence>
<dbReference type="SUPFAM" id="SSF53448">
    <property type="entry name" value="Nucleotide-diphospho-sugar transferases"/>
    <property type="match status" value="1"/>
</dbReference>
<organism evidence="13 14">
    <name type="scientific">Mycetohabitans rhizoxinica (strain DSM 19002 / CIP 109453 / HKI 454)</name>
    <name type="common">Paraburkholderia rhizoxinica</name>
    <dbReference type="NCBI Taxonomy" id="882378"/>
    <lineage>
        <taxon>Bacteria</taxon>
        <taxon>Pseudomonadati</taxon>
        <taxon>Pseudomonadota</taxon>
        <taxon>Betaproteobacteria</taxon>
        <taxon>Burkholderiales</taxon>
        <taxon>Burkholderiaceae</taxon>
        <taxon>Mycetohabitans</taxon>
    </lineage>
</organism>
<feature type="domain" description="Mannose-6-phosphate isomerase type II C-terminal" evidence="11">
    <location>
        <begin position="386"/>
        <end position="497"/>
    </location>
</feature>
<evidence type="ECO:0000256" key="7">
    <source>
        <dbReference type="ARBA" id="ARBA00047343"/>
    </source>
</evidence>
<keyword evidence="13" id="KW-0413">Isomerase</keyword>
<evidence type="ECO:0000256" key="4">
    <source>
        <dbReference type="ARBA" id="ARBA00022695"/>
    </source>
</evidence>
<evidence type="ECO:0000259" key="10">
    <source>
        <dbReference type="Pfam" id="PF00483"/>
    </source>
</evidence>
<dbReference type="FunFam" id="3.90.550.10:FF:000046">
    <property type="entry name" value="Mannose-1-phosphate guanylyltransferase (GDP)"/>
    <property type="match status" value="1"/>
</dbReference>
<dbReference type="SUPFAM" id="SSF51182">
    <property type="entry name" value="RmlC-like cupins"/>
    <property type="match status" value="1"/>
</dbReference>
<dbReference type="InterPro" id="IPR051161">
    <property type="entry name" value="Mannose-6P_isomerase_type2"/>
</dbReference>
<feature type="region of interest" description="Disordered" evidence="9">
    <location>
        <begin position="501"/>
        <end position="525"/>
    </location>
</feature>
<feature type="region of interest" description="Disordered" evidence="9">
    <location>
        <begin position="554"/>
        <end position="577"/>
    </location>
</feature>
<name>E5ARY6_MYCRK</name>
<dbReference type="RefSeq" id="WP_013435597.1">
    <property type="nucleotide sequence ID" value="NC_014722.1"/>
</dbReference>
<dbReference type="eggNOG" id="COG0662">
    <property type="taxonomic scope" value="Bacteria"/>
</dbReference>
<sequence length="577" mass="61212">MTGTEPTFTSSVPADAPPHLLPVILAGGSGTRLWPLSREHHPKQLIGLIADESLLTATARRLDGISSATLDNELLLVCGEHHRFMSAAQARASGKSARILLEPVARNTAPALTLAALDAQARHGDPVLVVMPADHAVTDPKAFQDAIALAARYAQAGAIATLGVLPRHAETGYGYIRIGAPVQHANGTLGGHAIERFVEKPHQELARQYLQSGEYWWNSGIFVVRASTWLAAIAALNPLMHAACEAAWRSGAEETGGFFKADATAFDACPSDSIDYAVMERLADPAGPGIQGVVVPLAAGWSDVGSWDAIWEIMPKDAAGNVSRGRVIFEGTEDSFAHSEGRLIACVGLKDVVVIETADAVLVANKHDVQQVKAVVARLKSEQYVEAEDHRKVHRPWGYYDSIDHGERFQVKRIVVEPGKQLSLQMHYHRAEHWTVVRGTARVTCGDRMFLLSENESTFIPLGTVHRLENPGKTPLEIIEVQSGHYLGEDDIVRLDDQYGRASRPAAGTPGASGVPGTSGASGTTPVATAHAMEAADAVGVADAAQAAPATVASRAGEAPSAMAAPRGGVGAWRAGR</sequence>
<dbReference type="Pfam" id="PF00483">
    <property type="entry name" value="NTP_transferase"/>
    <property type="match status" value="1"/>
</dbReference>
<dbReference type="GO" id="GO:0004475">
    <property type="term" value="F:mannose-1-phosphate guanylyltransferase (GTP) activity"/>
    <property type="evidence" value="ECO:0007669"/>
    <property type="project" value="UniProtKB-EC"/>
</dbReference>
<dbReference type="InterPro" id="IPR001538">
    <property type="entry name" value="Man6P_isomerase-2_C"/>
</dbReference>
<evidence type="ECO:0000256" key="2">
    <source>
        <dbReference type="ARBA" id="ARBA00012387"/>
    </source>
</evidence>
<dbReference type="PANTHER" id="PTHR46390">
    <property type="entry name" value="MANNOSE-1-PHOSPHATE GUANYLYLTRANSFERASE"/>
    <property type="match status" value="1"/>
</dbReference>
<keyword evidence="3 13" id="KW-0808">Transferase</keyword>
<dbReference type="CDD" id="cd02213">
    <property type="entry name" value="cupin_PMI_typeII_C"/>
    <property type="match status" value="1"/>
</dbReference>
<dbReference type="InterPro" id="IPR006375">
    <property type="entry name" value="Man1P_GuaTrfase/Man6P_Isoase"/>
</dbReference>
<dbReference type="Pfam" id="PF22640">
    <property type="entry name" value="ManC_GMP_beta-helix"/>
    <property type="match status" value="1"/>
</dbReference>
<evidence type="ECO:0000313" key="13">
    <source>
        <dbReference type="EMBL" id="CBW75368.1"/>
    </source>
</evidence>
<evidence type="ECO:0000313" key="14">
    <source>
        <dbReference type="Proteomes" id="UP000007437"/>
    </source>
</evidence>
<keyword evidence="4 13" id="KW-0548">Nucleotidyltransferase</keyword>
<dbReference type="AlphaFoldDB" id="E5ARY6"/>
<evidence type="ECO:0000259" key="11">
    <source>
        <dbReference type="Pfam" id="PF01050"/>
    </source>
</evidence>
<dbReference type="GO" id="GO:0005525">
    <property type="term" value="F:GTP binding"/>
    <property type="evidence" value="ECO:0007669"/>
    <property type="project" value="UniProtKB-KW"/>
</dbReference>
<evidence type="ECO:0000259" key="12">
    <source>
        <dbReference type="Pfam" id="PF22640"/>
    </source>
</evidence>
<comment type="similarity">
    <text evidence="1 8">Belongs to the mannose-6-phosphate isomerase type 2 family.</text>
</comment>
<dbReference type="Pfam" id="PF01050">
    <property type="entry name" value="MannoseP_isomer"/>
    <property type="match status" value="1"/>
</dbReference>
<dbReference type="FunFam" id="2.60.120.10:FF:000032">
    <property type="entry name" value="Mannose-1-phosphate guanylyltransferase/mannose-6-phosphate isomerase"/>
    <property type="match status" value="1"/>
</dbReference>
<evidence type="ECO:0000256" key="5">
    <source>
        <dbReference type="ARBA" id="ARBA00022741"/>
    </source>
</evidence>
<dbReference type="InterPro" id="IPR011051">
    <property type="entry name" value="RmlC_Cupin_sf"/>
</dbReference>
<proteinExistence type="inferred from homology"/>
<dbReference type="GO" id="GO:0016853">
    <property type="term" value="F:isomerase activity"/>
    <property type="evidence" value="ECO:0007669"/>
    <property type="project" value="UniProtKB-KW"/>
</dbReference>
<feature type="domain" description="Nucleotidyl transferase" evidence="10">
    <location>
        <begin position="22"/>
        <end position="318"/>
    </location>
</feature>
<dbReference type="InterPro" id="IPR005835">
    <property type="entry name" value="NTP_transferase_dom"/>
</dbReference>
<gene>
    <name evidence="13" type="ordered locus">RBRH_03895</name>
</gene>
<evidence type="ECO:0000256" key="6">
    <source>
        <dbReference type="ARBA" id="ARBA00023134"/>
    </source>
</evidence>
<dbReference type="EMBL" id="FR687359">
    <property type="protein sequence ID" value="CBW75368.1"/>
    <property type="molecule type" value="Genomic_DNA"/>
</dbReference>
<dbReference type="InterPro" id="IPR014710">
    <property type="entry name" value="RmlC-like_jellyroll"/>
</dbReference>
<dbReference type="InterPro" id="IPR054566">
    <property type="entry name" value="ManC/GMP-like_b-helix"/>
</dbReference>
<keyword evidence="6" id="KW-0342">GTP-binding</keyword>